<feature type="transmembrane region" description="Helical" evidence="2">
    <location>
        <begin position="31"/>
        <end position="49"/>
    </location>
</feature>
<evidence type="ECO:0000256" key="1">
    <source>
        <dbReference type="SAM" id="MobiDB-lite"/>
    </source>
</evidence>
<sequence>MGATHSGGPLRGSPTVGDHSGTVCGMRGERTIVAGFVIGAVAVGAFVVLDRYEKSTQFTDLPGDADVRLVGRFTPKQVDRIASLPQAAAVECGTTLYGVTVVTSRGLLNGATVLTAASRPGLRWSAVRSGTYPASDAQVLIDERTAAAHDIRLGERTTLSRGQAVVNATVVGIAGRPADTAVGPTAPVFLLPSGAVAALDGEASCESVTVELRRRRDASTFSKAAHDLLNPPPTVIYDESLRGHV</sequence>
<keyword evidence="2" id="KW-0472">Membrane</keyword>
<dbReference type="Proteomes" id="UP001501470">
    <property type="component" value="Unassembled WGS sequence"/>
</dbReference>
<protein>
    <recommendedName>
        <fullName evidence="5">SAF domain-containing protein</fullName>
    </recommendedName>
</protein>
<keyword evidence="2" id="KW-1133">Transmembrane helix</keyword>
<accession>A0ABN1ZYV0</accession>
<evidence type="ECO:0000256" key="2">
    <source>
        <dbReference type="SAM" id="Phobius"/>
    </source>
</evidence>
<feature type="region of interest" description="Disordered" evidence="1">
    <location>
        <begin position="1"/>
        <end position="21"/>
    </location>
</feature>
<evidence type="ECO:0000313" key="3">
    <source>
        <dbReference type="EMBL" id="GAA1507442.1"/>
    </source>
</evidence>
<reference evidence="3 4" key="1">
    <citation type="journal article" date="2019" name="Int. J. Syst. Evol. Microbiol.">
        <title>The Global Catalogue of Microorganisms (GCM) 10K type strain sequencing project: providing services to taxonomists for standard genome sequencing and annotation.</title>
        <authorList>
            <consortium name="The Broad Institute Genomics Platform"/>
            <consortium name="The Broad Institute Genome Sequencing Center for Infectious Disease"/>
            <person name="Wu L."/>
            <person name="Ma J."/>
        </authorList>
    </citation>
    <scope>NUCLEOTIDE SEQUENCE [LARGE SCALE GENOMIC DNA]</scope>
    <source>
        <strain evidence="3 4">JCM 15933</strain>
    </source>
</reference>
<name>A0ABN1ZYV0_9ACTN</name>
<proteinExistence type="predicted"/>
<organism evidence="3 4">
    <name type="scientific">Dactylosporangium maewongense</name>
    <dbReference type="NCBI Taxonomy" id="634393"/>
    <lineage>
        <taxon>Bacteria</taxon>
        <taxon>Bacillati</taxon>
        <taxon>Actinomycetota</taxon>
        <taxon>Actinomycetes</taxon>
        <taxon>Micromonosporales</taxon>
        <taxon>Micromonosporaceae</taxon>
        <taxon>Dactylosporangium</taxon>
    </lineage>
</organism>
<keyword evidence="2" id="KW-0812">Transmembrane</keyword>
<evidence type="ECO:0008006" key="5">
    <source>
        <dbReference type="Google" id="ProtNLM"/>
    </source>
</evidence>
<keyword evidence="4" id="KW-1185">Reference proteome</keyword>
<gene>
    <name evidence="3" type="ORF">GCM10009827_022020</name>
</gene>
<evidence type="ECO:0000313" key="4">
    <source>
        <dbReference type="Proteomes" id="UP001501470"/>
    </source>
</evidence>
<comment type="caution">
    <text evidence="3">The sequence shown here is derived from an EMBL/GenBank/DDBJ whole genome shotgun (WGS) entry which is preliminary data.</text>
</comment>
<dbReference type="EMBL" id="BAAAQD010000003">
    <property type="protein sequence ID" value="GAA1507442.1"/>
    <property type="molecule type" value="Genomic_DNA"/>
</dbReference>